<evidence type="ECO:0000313" key="6">
    <source>
        <dbReference type="EMBL" id="TWI54952.1"/>
    </source>
</evidence>
<dbReference type="InterPro" id="IPR036908">
    <property type="entry name" value="RlpA-like_sf"/>
</dbReference>
<dbReference type="RefSeq" id="WP_145141182.1">
    <property type="nucleotide sequence ID" value="NZ_VLKY01000005.1"/>
</dbReference>
<evidence type="ECO:0000256" key="2">
    <source>
        <dbReference type="ARBA" id="ARBA00023239"/>
    </source>
</evidence>
<dbReference type="CDD" id="cd14668">
    <property type="entry name" value="mlta_B"/>
    <property type="match status" value="1"/>
</dbReference>
<dbReference type="EC" id="4.2.2.n1" evidence="4"/>
<dbReference type="InterPro" id="IPR026044">
    <property type="entry name" value="MltA"/>
</dbReference>
<dbReference type="GO" id="GO:0071555">
    <property type="term" value="P:cell wall organization"/>
    <property type="evidence" value="ECO:0007669"/>
    <property type="project" value="UniProtKB-KW"/>
</dbReference>
<comment type="function">
    <text evidence="4">Murein-degrading enzyme. May play a role in recycling of muropeptides during cell elongation and/or cell division.</text>
</comment>
<dbReference type="SUPFAM" id="SSF50685">
    <property type="entry name" value="Barwin-like endoglucanases"/>
    <property type="match status" value="1"/>
</dbReference>
<dbReference type="Proteomes" id="UP000316905">
    <property type="component" value="Unassembled WGS sequence"/>
</dbReference>
<evidence type="ECO:0000256" key="4">
    <source>
        <dbReference type="PIRNR" id="PIRNR019422"/>
    </source>
</evidence>
<dbReference type="PANTHER" id="PTHR30124:SF0">
    <property type="entry name" value="MEMBRANE-BOUND LYTIC MUREIN TRANSGLYCOSYLASE A"/>
    <property type="match status" value="1"/>
</dbReference>
<dbReference type="InterPro" id="IPR005300">
    <property type="entry name" value="MltA_B"/>
</dbReference>
<dbReference type="InterPro" id="IPR010611">
    <property type="entry name" value="3D_dom"/>
</dbReference>
<evidence type="ECO:0000256" key="3">
    <source>
        <dbReference type="ARBA" id="ARBA00023316"/>
    </source>
</evidence>
<protein>
    <recommendedName>
        <fullName evidence="4">Membrane-bound lytic murein transglycosylase A</fullName>
        <ecNumber evidence="4">4.2.2.n1</ecNumber>
    </recommendedName>
    <alternativeName>
        <fullName evidence="4">Murein hydrolase A</fullName>
    </alternativeName>
</protein>
<dbReference type="PIRSF" id="PIRSF019422">
    <property type="entry name" value="MltA"/>
    <property type="match status" value="1"/>
</dbReference>
<accession>A0A562QDX0</accession>
<evidence type="ECO:0000259" key="5">
    <source>
        <dbReference type="SMART" id="SM00925"/>
    </source>
</evidence>
<dbReference type="SMART" id="SM00925">
    <property type="entry name" value="MltA"/>
    <property type="match status" value="1"/>
</dbReference>
<feature type="domain" description="Lytic transglycosylase MltA" evidence="5">
    <location>
        <begin position="113"/>
        <end position="268"/>
    </location>
</feature>
<organism evidence="6 7">
    <name type="scientific">Pseudomonas duriflava</name>
    <dbReference type="NCBI Taxonomy" id="459528"/>
    <lineage>
        <taxon>Bacteria</taxon>
        <taxon>Pseudomonadati</taxon>
        <taxon>Pseudomonadota</taxon>
        <taxon>Gammaproteobacteria</taxon>
        <taxon>Pseudomonadales</taxon>
        <taxon>Pseudomonadaceae</taxon>
        <taxon>Pseudomonas</taxon>
    </lineage>
</organism>
<dbReference type="EMBL" id="VLKY01000005">
    <property type="protein sequence ID" value="TWI54952.1"/>
    <property type="molecule type" value="Genomic_DNA"/>
</dbReference>
<comment type="catalytic activity">
    <reaction evidence="1 4">
        <text>Exolytic cleavage of the (1-&gt;4)-beta-glycosidic linkage between N-acetylmuramic acid (MurNAc) and N-acetylglucosamine (GlcNAc) residues in peptidoglycan, from either the reducing or the non-reducing ends of the peptidoglycan chains, with concomitant formation of a 1,6-anhydrobond in the MurNAc residue.</text>
        <dbReference type="EC" id="4.2.2.n1"/>
    </reaction>
</comment>
<dbReference type="GO" id="GO:0009253">
    <property type="term" value="P:peptidoglycan catabolic process"/>
    <property type="evidence" value="ECO:0007669"/>
    <property type="project" value="TreeGrafter"/>
</dbReference>
<dbReference type="Pfam" id="PF06725">
    <property type="entry name" value="3D"/>
    <property type="match status" value="1"/>
</dbReference>
<proteinExistence type="predicted"/>
<sequence>MLCAAPFITLLAGCNGGGSSTEPPKPATYVSVNWKDLPASSDHDLIAGFKAWRSACTRLAKDPIWSGPCGAAGQVPETAGAINSFLQTYLQVYSLRSANNDQHGLITGYYEPIYRGSLERTGPYTVPVYGVPSDLIVVSLESVYPELKGKRLRGRLEGNVLKPYDNAATITKQGVNAPVLAWLSDPMDLQFLQIQGSGRIQLDSGRQLRIGYADQNGHPYRPVGRWLVEQGELKKEEVSMRRIREWAQAHPERVPDLLASNPSYVFFSQRPDSNEAPRGSLNVPLTPGYSVAIDRKVIPLGSLVWLSTTRPDGSPVIRPVAAQDTGGAITGEVRADLFWGTGDEAGALAGNMKQDGKLWLLWPKGVPLPSAE</sequence>
<comment type="caution">
    <text evidence="6">The sequence shown here is derived from an EMBL/GenBank/DDBJ whole genome shotgun (WGS) entry which is preliminary data.</text>
</comment>
<dbReference type="PANTHER" id="PTHR30124">
    <property type="entry name" value="MEMBRANE-BOUND LYTIC MUREIN TRANSGLYCOSYLASE A"/>
    <property type="match status" value="1"/>
</dbReference>
<dbReference type="CDD" id="cd14485">
    <property type="entry name" value="mltA_like_LT_A"/>
    <property type="match status" value="1"/>
</dbReference>
<dbReference type="AlphaFoldDB" id="A0A562QDX0"/>
<keyword evidence="3 4" id="KW-0961">Cell wall biogenesis/degradation</keyword>
<reference evidence="6 7" key="1">
    <citation type="journal article" date="2015" name="Stand. Genomic Sci.">
        <title>Genomic Encyclopedia of Bacterial and Archaeal Type Strains, Phase III: the genomes of soil and plant-associated and newly described type strains.</title>
        <authorList>
            <person name="Whitman W.B."/>
            <person name="Woyke T."/>
            <person name="Klenk H.P."/>
            <person name="Zhou Y."/>
            <person name="Lilburn T.G."/>
            <person name="Beck B.J."/>
            <person name="De Vos P."/>
            <person name="Vandamme P."/>
            <person name="Eisen J.A."/>
            <person name="Garrity G."/>
            <person name="Hugenholtz P."/>
            <person name="Kyrpides N.C."/>
        </authorList>
    </citation>
    <scope>NUCLEOTIDE SEQUENCE [LARGE SCALE GENOMIC DNA]</scope>
    <source>
        <strain evidence="6 7">CGMCC 1.6858</strain>
    </source>
</reference>
<keyword evidence="7" id="KW-1185">Reference proteome</keyword>
<dbReference type="GO" id="GO:0019867">
    <property type="term" value="C:outer membrane"/>
    <property type="evidence" value="ECO:0007669"/>
    <property type="project" value="InterPro"/>
</dbReference>
<dbReference type="GO" id="GO:0009254">
    <property type="term" value="P:peptidoglycan turnover"/>
    <property type="evidence" value="ECO:0007669"/>
    <property type="project" value="UniProtKB-UniRule"/>
</dbReference>
<name>A0A562QDX0_9PSED</name>
<dbReference type="Gene3D" id="2.40.40.10">
    <property type="entry name" value="RlpA-like domain"/>
    <property type="match status" value="1"/>
</dbReference>
<dbReference type="GO" id="GO:0008933">
    <property type="term" value="F:peptidoglycan lytic transglycosylase activity"/>
    <property type="evidence" value="ECO:0007669"/>
    <property type="project" value="TreeGrafter"/>
</dbReference>
<dbReference type="GO" id="GO:0004553">
    <property type="term" value="F:hydrolase activity, hydrolyzing O-glycosyl compounds"/>
    <property type="evidence" value="ECO:0007669"/>
    <property type="project" value="InterPro"/>
</dbReference>
<dbReference type="Pfam" id="PF03562">
    <property type="entry name" value="MltA"/>
    <property type="match status" value="1"/>
</dbReference>
<dbReference type="OrthoDB" id="9783686at2"/>
<evidence type="ECO:0000313" key="7">
    <source>
        <dbReference type="Proteomes" id="UP000316905"/>
    </source>
</evidence>
<dbReference type="Gene3D" id="2.40.240.50">
    <property type="entry name" value="Barwin-like endoglucanases"/>
    <property type="match status" value="1"/>
</dbReference>
<keyword evidence="2 4" id="KW-0456">Lyase</keyword>
<evidence type="ECO:0000256" key="1">
    <source>
        <dbReference type="ARBA" id="ARBA00001420"/>
    </source>
</evidence>
<gene>
    <name evidence="6" type="ORF">IQ22_01859</name>
</gene>